<evidence type="ECO:0000313" key="2">
    <source>
        <dbReference type="EMBL" id="TNN86172.1"/>
    </source>
</evidence>
<protein>
    <submittedName>
        <fullName evidence="2">Uncharacterized protein</fullName>
    </submittedName>
</protein>
<reference evidence="2 3" key="1">
    <citation type="submission" date="2019-03" db="EMBL/GenBank/DDBJ databases">
        <title>First draft genome of Liparis tanakae, snailfish: a comprehensive survey of snailfish specific genes.</title>
        <authorList>
            <person name="Kim W."/>
            <person name="Song I."/>
            <person name="Jeong J.-H."/>
            <person name="Kim D."/>
            <person name="Kim S."/>
            <person name="Ryu S."/>
            <person name="Song J.Y."/>
            <person name="Lee S.K."/>
        </authorList>
    </citation>
    <scope>NUCLEOTIDE SEQUENCE [LARGE SCALE GENOMIC DNA]</scope>
    <source>
        <tissue evidence="2">Muscle</tissue>
    </source>
</reference>
<proteinExistence type="predicted"/>
<gene>
    <name evidence="2" type="ORF">EYF80_003589</name>
</gene>
<dbReference type="AlphaFoldDB" id="A0A4Z2J9S9"/>
<feature type="region of interest" description="Disordered" evidence="1">
    <location>
        <begin position="83"/>
        <end position="119"/>
    </location>
</feature>
<feature type="compositionally biased region" description="Basic residues" evidence="1">
    <location>
        <begin position="87"/>
        <end position="119"/>
    </location>
</feature>
<keyword evidence="3" id="KW-1185">Reference proteome</keyword>
<organism evidence="2 3">
    <name type="scientific">Liparis tanakae</name>
    <name type="common">Tanaka's snailfish</name>
    <dbReference type="NCBI Taxonomy" id="230148"/>
    <lineage>
        <taxon>Eukaryota</taxon>
        <taxon>Metazoa</taxon>
        <taxon>Chordata</taxon>
        <taxon>Craniata</taxon>
        <taxon>Vertebrata</taxon>
        <taxon>Euteleostomi</taxon>
        <taxon>Actinopterygii</taxon>
        <taxon>Neopterygii</taxon>
        <taxon>Teleostei</taxon>
        <taxon>Neoteleostei</taxon>
        <taxon>Acanthomorphata</taxon>
        <taxon>Eupercaria</taxon>
        <taxon>Perciformes</taxon>
        <taxon>Cottioidei</taxon>
        <taxon>Cottales</taxon>
        <taxon>Liparidae</taxon>
        <taxon>Liparis</taxon>
    </lineage>
</organism>
<evidence type="ECO:0000256" key="1">
    <source>
        <dbReference type="SAM" id="MobiDB-lite"/>
    </source>
</evidence>
<name>A0A4Z2J9S9_9TELE</name>
<dbReference type="EMBL" id="SRLO01000017">
    <property type="protein sequence ID" value="TNN86172.1"/>
    <property type="molecule type" value="Genomic_DNA"/>
</dbReference>
<evidence type="ECO:0000313" key="3">
    <source>
        <dbReference type="Proteomes" id="UP000314294"/>
    </source>
</evidence>
<dbReference type="Proteomes" id="UP000314294">
    <property type="component" value="Unassembled WGS sequence"/>
</dbReference>
<comment type="caution">
    <text evidence="2">The sequence shown here is derived from an EMBL/GenBank/DDBJ whole genome shotgun (WGS) entry which is preliminary data.</text>
</comment>
<accession>A0A4Z2J9S9</accession>
<sequence length="119" mass="12972">MASAKYIFSVVCGPTLQDVVHGPRNLPNIKTHPQPFSAPALEGCVWVGEPCPRTDVHSCACACGGSCALSKLNTLGMHLSSGYKSPSCHHHHLHHYKPLTQKEKKKKEKKKKKTPAAVH</sequence>